<name>A0A433JT82_9MICO</name>
<dbReference type="EMBL" id="RZGZ01000002">
    <property type="protein sequence ID" value="RUR01195.1"/>
    <property type="molecule type" value="Genomic_DNA"/>
</dbReference>
<keyword evidence="3" id="KW-1185">Reference proteome</keyword>
<evidence type="ECO:0000313" key="3">
    <source>
        <dbReference type="Proteomes" id="UP000274909"/>
    </source>
</evidence>
<organism evidence="2 3">
    <name type="scientific">Labedella endophytica</name>
    <dbReference type="NCBI Taxonomy" id="1523160"/>
    <lineage>
        <taxon>Bacteria</taxon>
        <taxon>Bacillati</taxon>
        <taxon>Actinomycetota</taxon>
        <taxon>Actinomycetes</taxon>
        <taxon>Micrococcales</taxon>
        <taxon>Microbacteriaceae</taxon>
        <taxon>Labedella</taxon>
    </lineage>
</organism>
<feature type="transmembrane region" description="Helical" evidence="1">
    <location>
        <begin position="69"/>
        <end position="89"/>
    </location>
</feature>
<accession>A0A433JT82</accession>
<evidence type="ECO:0000313" key="2">
    <source>
        <dbReference type="EMBL" id="RUR01195.1"/>
    </source>
</evidence>
<evidence type="ECO:0000256" key="1">
    <source>
        <dbReference type="SAM" id="Phobius"/>
    </source>
</evidence>
<reference evidence="2 3" key="1">
    <citation type="submission" date="2018-12" db="EMBL/GenBank/DDBJ databases">
        <authorList>
            <person name="Li F."/>
        </authorList>
    </citation>
    <scope>NUCLEOTIDE SEQUENCE [LARGE SCALE GENOMIC DNA]</scope>
    <source>
        <strain evidence="2 3">EGI 6500705</strain>
    </source>
</reference>
<dbReference type="AlphaFoldDB" id="A0A433JT82"/>
<keyword evidence="1" id="KW-0812">Transmembrane</keyword>
<protein>
    <submittedName>
        <fullName evidence="2">Uncharacterized protein</fullName>
    </submittedName>
</protein>
<sequence length="132" mass="13631">MTAFGLAAVSLVFAVLLVLGNPDLAAPGPQLLPLQAYESWRLTLGIALWSAAVAIAAGILAASRPPRTAWLTLLILLPLLALYLIGGALMPTFVLAMTVVIFLGLVIPVVVGVVGVAVGRAVRRRRSSAPAV</sequence>
<proteinExistence type="predicted"/>
<keyword evidence="1" id="KW-1133">Transmembrane helix</keyword>
<keyword evidence="1" id="KW-0472">Membrane</keyword>
<comment type="caution">
    <text evidence="2">The sequence shown here is derived from an EMBL/GenBank/DDBJ whole genome shotgun (WGS) entry which is preliminary data.</text>
</comment>
<feature type="transmembrane region" description="Helical" evidence="1">
    <location>
        <begin position="95"/>
        <end position="118"/>
    </location>
</feature>
<dbReference type="Proteomes" id="UP000274909">
    <property type="component" value="Unassembled WGS sequence"/>
</dbReference>
<feature type="transmembrane region" description="Helical" evidence="1">
    <location>
        <begin position="41"/>
        <end position="62"/>
    </location>
</feature>
<gene>
    <name evidence="2" type="ORF">ELQ94_06655</name>
</gene>